<evidence type="ECO:0000256" key="1">
    <source>
        <dbReference type="ARBA" id="ARBA00001961"/>
    </source>
</evidence>
<accession>A0AB33YZB1</accession>
<keyword evidence="6 7" id="KW-0408">Iron</keyword>
<gene>
    <name evidence="9" type="ORF">L196_10649</name>
</gene>
<feature type="binding site" evidence="7">
    <location>
        <position position="183"/>
    </location>
    <ligand>
        <name>2-oxoglutarate</name>
        <dbReference type="ChEBI" id="CHEBI:16810"/>
    </ligand>
</feature>
<dbReference type="Gene3D" id="4.10.860.20">
    <property type="entry name" value="Rabenosyn, Rab binding domain"/>
    <property type="match status" value="1"/>
</dbReference>
<name>A0AB33YZB1_9GAMM</name>
<dbReference type="Proteomes" id="UP000015462">
    <property type="component" value="Unassembled WGS sequence"/>
</dbReference>
<keyword evidence="10" id="KW-1185">Reference proteome</keyword>
<keyword evidence="2 7" id="KW-0479">Metal-binding</keyword>
<reference evidence="9 10" key="1">
    <citation type="journal article" date="2013" name="Genome Announc.">
        <title>Genome Sequence of the Pyrene- and Fluoranthene-Degrading Bacterium Cycloclasticus sp. Strain PY97M.</title>
        <authorList>
            <person name="Cui Z."/>
            <person name="Xu G."/>
            <person name="Li Q."/>
            <person name="Gao W."/>
            <person name="Zheng L."/>
        </authorList>
    </citation>
    <scope>NUCLEOTIDE SEQUENCE [LARGE SCALE GENOMIC DNA]</scope>
    <source>
        <strain evidence="9 10">PY97M</strain>
    </source>
</reference>
<dbReference type="NCBIfam" id="NF003975">
    <property type="entry name" value="PRK05467.1-4"/>
    <property type="match status" value="1"/>
</dbReference>
<dbReference type="NCBIfam" id="NF003974">
    <property type="entry name" value="PRK05467.1-3"/>
    <property type="match status" value="1"/>
</dbReference>
<keyword evidence="3 7" id="KW-0847">Vitamin C</keyword>
<feature type="binding site" evidence="7">
    <location>
        <position position="173"/>
    </location>
    <ligand>
        <name>Fe cation</name>
        <dbReference type="ChEBI" id="CHEBI:24875"/>
    </ligand>
</feature>
<dbReference type="InterPro" id="IPR005123">
    <property type="entry name" value="Oxoglu/Fe-dep_dioxygenase_dom"/>
</dbReference>
<evidence type="ECO:0000256" key="4">
    <source>
        <dbReference type="ARBA" id="ARBA00022964"/>
    </source>
</evidence>
<dbReference type="GO" id="GO:0006974">
    <property type="term" value="P:DNA damage response"/>
    <property type="evidence" value="ECO:0007669"/>
    <property type="project" value="TreeGrafter"/>
</dbReference>
<dbReference type="PANTHER" id="PTHR41536:SF1">
    <property type="entry name" value="PKHD-TYPE HYDROXYLASE YBIX"/>
    <property type="match status" value="1"/>
</dbReference>
<dbReference type="InterPro" id="IPR006620">
    <property type="entry name" value="Pro_4_hyd_alph"/>
</dbReference>
<dbReference type="PROSITE" id="PS51471">
    <property type="entry name" value="FE2OG_OXY"/>
    <property type="match status" value="1"/>
</dbReference>
<evidence type="ECO:0000256" key="3">
    <source>
        <dbReference type="ARBA" id="ARBA00022896"/>
    </source>
</evidence>
<feature type="binding site" evidence="7">
    <location>
        <position position="113"/>
    </location>
    <ligand>
        <name>Fe cation</name>
        <dbReference type="ChEBI" id="CHEBI:24875"/>
    </ligand>
</feature>
<proteinExistence type="inferred from homology"/>
<evidence type="ECO:0000259" key="8">
    <source>
        <dbReference type="PROSITE" id="PS51471"/>
    </source>
</evidence>
<dbReference type="AlphaFoldDB" id="A0AB33YZB1"/>
<evidence type="ECO:0000256" key="2">
    <source>
        <dbReference type="ARBA" id="ARBA00022723"/>
    </source>
</evidence>
<dbReference type="GO" id="GO:0031418">
    <property type="term" value="F:L-ascorbic acid binding"/>
    <property type="evidence" value="ECO:0007669"/>
    <property type="project" value="UniProtKB-KW"/>
</dbReference>
<evidence type="ECO:0000256" key="7">
    <source>
        <dbReference type="HAMAP-Rule" id="MF_00657"/>
    </source>
</evidence>
<evidence type="ECO:0000256" key="6">
    <source>
        <dbReference type="ARBA" id="ARBA00023004"/>
    </source>
</evidence>
<keyword evidence="5 7" id="KW-0560">Oxidoreductase</keyword>
<dbReference type="Pfam" id="PF13640">
    <property type="entry name" value="2OG-FeII_Oxy_3"/>
    <property type="match status" value="1"/>
</dbReference>
<dbReference type="GO" id="GO:0016706">
    <property type="term" value="F:2-oxoglutarate-dependent dioxygenase activity"/>
    <property type="evidence" value="ECO:0007669"/>
    <property type="project" value="UniProtKB-UniRule"/>
</dbReference>
<dbReference type="Gene3D" id="2.60.120.620">
    <property type="entry name" value="q2cbj1_9rhob like domain"/>
    <property type="match status" value="1"/>
</dbReference>
<dbReference type="InterPro" id="IPR023550">
    <property type="entry name" value="PKHD_hydroxylase"/>
</dbReference>
<dbReference type="SMART" id="SM00702">
    <property type="entry name" value="P4Hc"/>
    <property type="match status" value="1"/>
</dbReference>
<evidence type="ECO:0000313" key="9">
    <source>
        <dbReference type="EMBL" id="EPD12258.1"/>
    </source>
</evidence>
<sequence length="241" mass="27454">MHLYPALITFTTYSFMLLPINNVLDKKTVEQFRTALDKTTWEDGKITAGGQAKQVKVNQQIQDQSDLAIELGNHILKVLGRHPQFLSAALPKKIFPPKFNRYNNADHYGPHVDNAIMHLPDHQIMRTDLSCTLFLSDPKEYDGGELVIETTYGAQQVKLAAGDLILYPSTSLHQVLKVTKGARVCSFFWLESMIRDNQQREMLYTLDQSIQTLTIERGADDNEVRHLTGIYHNLIRLWASS</sequence>
<dbReference type="Pfam" id="PF18331">
    <property type="entry name" value="PKHD_C"/>
    <property type="match status" value="1"/>
</dbReference>
<evidence type="ECO:0000313" key="10">
    <source>
        <dbReference type="Proteomes" id="UP000015462"/>
    </source>
</evidence>
<comment type="caution">
    <text evidence="9">The sequence shown here is derived from an EMBL/GenBank/DDBJ whole genome shotgun (WGS) entry which is preliminary data.</text>
</comment>
<organism evidence="9 10">
    <name type="scientific">Cycloclasticus pugetii</name>
    <dbReference type="NCBI Taxonomy" id="34068"/>
    <lineage>
        <taxon>Bacteria</taxon>
        <taxon>Pseudomonadati</taxon>
        <taxon>Pseudomonadota</taxon>
        <taxon>Gammaproteobacteria</taxon>
        <taxon>Thiotrichales</taxon>
        <taxon>Piscirickettsiaceae</taxon>
        <taxon>Cycloclasticus</taxon>
    </lineage>
</organism>
<dbReference type="SUPFAM" id="SSF51197">
    <property type="entry name" value="Clavaminate synthase-like"/>
    <property type="match status" value="1"/>
</dbReference>
<keyword evidence="4 7" id="KW-0223">Dioxygenase</keyword>
<comment type="cofactor">
    <cofactor evidence="7">
        <name>Fe(2+)</name>
        <dbReference type="ChEBI" id="CHEBI:29033"/>
    </cofactor>
    <text evidence="7">Binds 1 Fe(2+) ion per subunit.</text>
</comment>
<dbReference type="InterPro" id="IPR044862">
    <property type="entry name" value="Pro_4_hyd_alph_FE2OG_OXY"/>
</dbReference>
<dbReference type="EMBL" id="ASHL01000012">
    <property type="protein sequence ID" value="EPD12258.1"/>
    <property type="molecule type" value="Genomic_DNA"/>
</dbReference>
<protein>
    <submittedName>
        <fullName evidence="9">Fe(II)-dependent oxygenase superfamily protein</fullName>
    </submittedName>
</protein>
<feature type="domain" description="Fe2OG dioxygenase" evidence="8">
    <location>
        <begin position="93"/>
        <end position="192"/>
    </location>
</feature>
<comment type="cofactor">
    <cofactor evidence="1 7">
        <name>L-ascorbate</name>
        <dbReference type="ChEBI" id="CHEBI:38290"/>
    </cofactor>
</comment>
<feature type="binding site" evidence="7">
    <location>
        <position position="111"/>
    </location>
    <ligand>
        <name>Fe cation</name>
        <dbReference type="ChEBI" id="CHEBI:24875"/>
    </ligand>
</feature>
<dbReference type="GO" id="GO:0005506">
    <property type="term" value="F:iron ion binding"/>
    <property type="evidence" value="ECO:0007669"/>
    <property type="project" value="UniProtKB-UniRule"/>
</dbReference>
<dbReference type="PANTHER" id="PTHR41536">
    <property type="entry name" value="PKHD-TYPE HYDROXYLASE YBIX"/>
    <property type="match status" value="1"/>
</dbReference>
<evidence type="ECO:0000256" key="5">
    <source>
        <dbReference type="ARBA" id="ARBA00023002"/>
    </source>
</evidence>
<dbReference type="GO" id="GO:0006879">
    <property type="term" value="P:intracellular iron ion homeostasis"/>
    <property type="evidence" value="ECO:0007669"/>
    <property type="project" value="TreeGrafter"/>
</dbReference>
<dbReference type="HAMAP" id="MF_00657">
    <property type="entry name" value="Hydroxyl_YbiX"/>
    <property type="match status" value="1"/>
</dbReference>
<dbReference type="InterPro" id="IPR041097">
    <property type="entry name" value="PKHD_C"/>
</dbReference>